<dbReference type="Pfam" id="PF00155">
    <property type="entry name" value="Aminotran_1_2"/>
    <property type="match status" value="1"/>
</dbReference>
<evidence type="ECO:0000256" key="2">
    <source>
        <dbReference type="ARBA" id="ARBA00022898"/>
    </source>
</evidence>
<dbReference type="InterPro" id="IPR000524">
    <property type="entry name" value="Tscrpt_reg_HTH_GntR"/>
</dbReference>
<keyword evidence="3" id="KW-0805">Transcription regulation</keyword>
<evidence type="ECO:0000256" key="4">
    <source>
        <dbReference type="ARBA" id="ARBA00023125"/>
    </source>
</evidence>
<dbReference type="HOGENOM" id="CLU_017584_0_0_7"/>
<dbReference type="Gene3D" id="3.40.640.10">
    <property type="entry name" value="Type I PLP-dependent aspartate aminotransferase-like (Major domain)"/>
    <property type="match status" value="1"/>
</dbReference>
<dbReference type="Pfam" id="PF00392">
    <property type="entry name" value="GntR"/>
    <property type="match status" value="1"/>
</dbReference>
<dbReference type="SMART" id="SM00345">
    <property type="entry name" value="HTH_GNTR"/>
    <property type="match status" value="1"/>
</dbReference>
<dbReference type="Gene3D" id="1.10.10.10">
    <property type="entry name" value="Winged helix-like DNA-binding domain superfamily/Winged helix DNA-binding domain"/>
    <property type="match status" value="1"/>
</dbReference>
<dbReference type="PROSITE" id="PS50949">
    <property type="entry name" value="HTH_GNTR"/>
    <property type="match status" value="1"/>
</dbReference>
<evidence type="ECO:0000313" key="7">
    <source>
        <dbReference type="EMBL" id="ETW97881.1"/>
    </source>
</evidence>
<evidence type="ECO:0000313" key="8">
    <source>
        <dbReference type="Proteomes" id="UP000019141"/>
    </source>
</evidence>
<dbReference type="InterPro" id="IPR004839">
    <property type="entry name" value="Aminotransferase_I/II_large"/>
</dbReference>
<protein>
    <recommendedName>
        <fullName evidence="6">HTH gntR-type domain-containing protein</fullName>
    </recommendedName>
</protein>
<dbReference type="GO" id="GO:0030170">
    <property type="term" value="F:pyridoxal phosphate binding"/>
    <property type="evidence" value="ECO:0007669"/>
    <property type="project" value="InterPro"/>
</dbReference>
<reference evidence="7 8" key="1">
    <citation type="journal article" date="2014" name="Nature">
        <title>An environmental bacterial taxon with a large and distinct metabolic repertoire.</title>
        <authorList>
            <person name="Wilson M.C."/>
            <person name="Mori T."/>
            <person name="Ruckert C."/>
            <person name="Uria A.R."/>
            <person name="Helf M.J."/>
            <person name="Takada K."/>
            <person name="Gernert C."/>
            <person name="Steffens U.A."/>
            <person name="Heycke N."/>
            <person name="Schmitt S."/>
            <person name="Rinke C."/>
            <person name="Helfrich E.J."/>
            <person name="Brachmann A.O."/>
            <person name="Gurgui C."/>
            <person name="Wakimoto T."/>
            <person name="Kracht M."/>
            <person name="Crusemann M."/>
            <person name="Hentschel U."/>
            <person name="Abe I."/>
            <person name="Matsunaga S."/>
            <person name="Kalinowski J."/>
            <person name="Takeyama H."/>
            <person name="Piel J."/>
        </authorList>
    </citation>
    <scope>NUCLEOTIDE SEQUENCE [LARGE SCALE GENOMIC DNA]</scope>
    <source>
        <strain evidence="8">TSY1</strain>
    </source>
</reference>
<accession>W4LKL9</accession>
<dbReference type="SUPFAM" id="SSF53383">
    <property type="entry name" value="PLP-dependent transferases"/>
    <property type="match status" value="1"/>
</dbReference>
<evidence type="ECO:0000256" key="1">
    <source>
        <dbReference type="ARBA" id="ARBA00005384"/>
    </source>
</evidence>
<keyword evidence="5" id="KW-0804">Transcription</keyword>
<keyword evidence="2" id="KW-0663">Pyridoxal phosphate</keyword>
<dbReference type="GO" id="GO:0003700">
    <property type="term" value="F:DNA-binding transcription factor activity"/>
    <property type="evidence" value="ECO:0007669"/>
    <property type="project" value="InterPro"/>
</dbReference>
<dbReference type="InterPro" id="IPR036390">
    <property type="entry name" value="WH_DNA-bd_sf"/>
</dbReference>
<dbReference type="PANTHER" id="PTHR46577">
    <property type="entry name" value="HTH-TYPE TRANSCRIPTIONAL REGULATORY PROTEIN GABR"/>
    <property type="match status" value="1"/>
</dbReference>
<dbReference type="CDD" id="cd07377">
    <property type="entry name" value="WHTH_GntR"/>
    <property type="match status" value="1"/>
</dbReference>
<gene>
    <name evidence="7" type="ORF">ETSY1_20990</name>
</gene>
<keyword evidence="4" id="KW-0238">DNA-binding</keyword>
<dbReference type="InterPro" id="IPR036388">
    <property type="entry name" value="WH-like_DNA-bd_sf"/>
</dbReference>
<dbReference type="CDD" id="cd00609">
    <property type="entry name" value="AAT_like"/>
    <property type="match status" value="1"/>
</dbReference>
<keyword evidence="8" id="KW-1185">Reference proteome</keyword>
<dbReference type="InterPro" id="IPR015424">
    <property type="entry name" value="PyrdxlP-dep_Trfase"/>
</dbReference>
<evidence type="ECO:0000256" key="3">
    <source>
        <dbReference type="ARBA" id="ARBA00023015"/>
    </source>
</evidence>
<proteinExistence type="inferred from homology"/>
<evidence type="ECO:0000256" key="5">
    <source>
        <dbReference type="ARBA" id="ARBA00023163"/>
    </source>
</evidence>
<dbReference type="InterPro" id="IPR051446">
    <property type="entry name" value="HTH_trans_reg/aminotransferase"/>
</dbReference>
<name>W4LKL9_ENTF1</name>
<dbReference type="InterPro" id="IPR015421">
    <property type="entry name" value="PyrdxlP-dep_Trfase_major"/>
</dbReference>
<comment type="caution">
    <text evidence="7">The sequence shown here is derived from an EMBL/GenBank/DDBJ whole genome shotgun (WGS) entry which is preliminary data.</text>
</comment>
<dbReference type="EMBL" id="AZHW01000608">
    <property type="protein sequence ID" value="ETW97881.1"/>
    <property type="molecule type" value="Genomic_DNA"/>
</dbReference>
<comment type="similarity">
    <text evidence="1">In the C-terminal section; belongs to the class-I pyridoxal-phosphate-dependent aminotransferase family.</text>
</comment>
<evidence type="ECO:0000259" key="6">
    <source>
        <dbReference type="PROSITE" id="PS50949"/>
    </source>
</evidence>
<dbReference type="AlphaFoldDB" id="W4LKL9"/>
<dbReference type="SUPFAM" id="SSF46785">
    <property type="entry name" value="Winged helix' DNA-binding domain"/>
    <property type="match status" value="1"/>
</dbReference>
<dbReference type="GO" id="GO:0003677">
    <property type="term" value="F:DNA binding"/>
    <property type="evidence" value="ECO:0007669"/>
    <property type="project" value="UniProtKB-KW"/>
</dbReference>
<organism evidence="7 8">
    <name type="scientific">Entotheonella factor</name>
    <dbReference type="NCBI Taxonomy" id="1429438"/>
    <lineage>
        <taxon>Bacteria</taxon>
        <taxon>Pseudomonadati</taxon>
        <taxon>Nitrospinota/Tectimicrobiota group</taxon>
        <taxon>Candidatus Tectimicrobiota</taxon>
        <taxon>Candidatus Entotheonellia</taxon>
        <taxon>Candidatus Entotheonellales</taxon>
        <taxon>Candidatus Entotheonellaceae</taxon>
        <taxon>Candidatus Entotheonella</taxon>
    </lineage>
</organism>
<dbReference type="PANTHER" id="PTHR46577:SF2">
    <property type="entry name" value="TRANSCRIPTIONAL REGULATORY PROTEIN"/>
    <property type="match status" value="1"/>
</dbReference>
<feature type="domain" description="HTH gntR-type" evidence="6">
    <location>
        <begin position="19"/>
        <end position="87"/>
    </location>
</feature>
<dbReference type="Proteomes" id="UP000019141">
    <property type="component" value="Unassembled WGS sequence"/>
</dbReference>
<sequence>MARQPYLQINVNKHNAGRSLSMAQIVSAVKEQITLEHVAPGCRLPPVRVLAHQLGMSKTTIQLAYDELVAQGLLESTERVGLFVASDPKPVPVAPETLVVPPPCMALPATAPPAPARPPTEGMLNLGSVFIDPALLPHEKLSACFRSVVKQPQAYAAYHDQGFPPLRQAIAERLQARGIDASAEDIVITAGSQQALDLVCRVLKQKRIATENPAYSHGKALFEMNGLETLPLPLDPFCGIDPDVWERQLATSPALLYLTTNYHNPTGYSYTTSELQQILGWSQQYGFGILEDDWGADMLSFSEFRPCLRARGGSGVLYINAFTKKLLPSLRLGYIVGNPDVTPALVASKVASCLGLSTLMKAALFEFLDRGYYETHLKQLQAELDQRYENCLAALRDTMPEGVQWTTPGGGPSLWVELPAGVDRERLRDRLAQRHVTISLSDNAFFNQPHLNGFRLGYAMLSQDDMRRGIEILADTLRQEIARR</sequence>